<reference evidence="2 3" key="1">
    <citation type="submission" date="2020-03" db="EMBL/GenBank/DDBJ databases">
        <title>Tamlana sp. nov, isolated from XXX.</title>
        <authorList>
            <person name="Cao W.R."/>
        </authorList>
    </citation>
    <scope>NUCLEOTIDE SEQUENCE [LARGE SCALE GENOMIC DNA]</scope>
    <source>
        <strain evidence="2 3">HST1-43</strain>
    </source>
</reference>
<dbReference type="RefSeq" id="WP_167920176.1">
    <property type="nucleotide sequence ID" value="NZ_JAAVJS010000314.1"/>
</dbReference>
<feature type="non-terminal residue" evidence="2">
    <location>
        <position position="138"/>
    </location>
</feature>
<keyword evidence="2" id="KW-0675">Receptor</keyword>
<keyword evidence="1" id="KW-0813">Transport</keyword>
<keyword evidence="1" id="KW-1134">Transmembrane beta strand</keyword>
<dbReference type="PROSITE" id="PS52016">
    <property type="entry name" value="TONB_DEPENDENT_REC_3"/>
    <property type="match status" value="1"/>
</dbReference>
<dbReference type="Proteomes" id="UP000760545">
    <property type="component" value="Unassembled WGS sequence"/>
</dbReference>
<dbReference type="EMBL" id="JAAVJS010000314">
    <property type="protein sequence ID" value="NJX17151.1"/>
    <property type="molecule type" value="Genomic_DNA"/>
</dbReference>
<evidence type="ECO:0000256" key="1">
    <source>
        <dbReference type="PROSITE-ProRule" id="PRU01360"/>
    </source>
</evidence>
<proteinExistence type="inferred from homology"/>
<comment type="similarity">
    <text evidence="1">Belongs to the TonB-dependent receptor family.</text>
</comment>
<dbReference type="InterPro" id="IPR039426">
    <property type="entry name" value="TonB-dep_rcpt-like"/>
</dbReference>
<keyword evidence="3" id="KW-1185">Reference proteome</keyword>
<dbReference type="InterPro" id="IPR037066">
    <property type="entry name" value="Plug_dom_sf"/>
</dbReference>
<comment type="caution">
    <text evidence="2">The sequence shown here is derived from an EMBL/GenBank/DDBJ whole genome shotgun (WGS) entry which is preliminary data.</text>
</comment>
<dbReference type="Gene3D" id="2.170.130.10">
    <property type="entry name" value="TonB-dependent receptor, plug domain"/>
    <property type="match status" value="1"/>
</dbReference>
<evidence type="ECO:0000313" key="2">
    <source>
        <dbReference type="EMBL" id="NJX17151.1"/>
    </source>
</evidence>
<feature type="non-terminal residue" evidence="2">
    <location>
        <position position="1"/>
    </location>
</feature>
<organism evidence="2 3">
    <name type="scientific">Tamlana crocina</name>
    <dbReference type="NCBI Taxonomy" id="393006"/>
    <lineage>
        <taxon>Bacteria</taxon>
        <taxon>Pseudomonadati</taxon>
        <taxon>Bacteroidota</taxon>
        <taxon>Flavobacteriia</taxon>
        <taxon>Flavobacteriales</taxon>
        <taxon>Flavobacteriaceae</taxon>
        <taxon>Tamlana</taxon>
    </lineage>
</organism>
<keyword evidence="1" id="KW-0472">Membrane</keyword>
<comment type="subcellular location">
    <subcellularLocation>
        <location evidence="1">Cell outer membrane</location>
        <topology evidence="1">Multi-pass membrane protein</topology>
    </subcellularLocation>
</comment>
<evidence type="ECO:0000313" key="3">
    <source>
        <dbReference type="Proteomes" id="UP000760545"/>
    </source>
</evidence>
<accession>A0ABX1DII8</accession>
<name>A0ABX1DII8_9FLAO</name>
<gene>
    <name evidence="2" type="ORF">HC176_16890</name>
</gene>
<protein>
    <submittedName>
        <fullName evidence="2">TonB-dependent receptor plug domain-containing protein</fullName>
    </submittedName>
</protein>
<keyword evidence="1" id="KW-0812">Transmembrane</keyword>
<keyword evidence="1" id="KW-0998">Cell outer membrane</keyword>
<sequence length="138" mass="15443">RYGNKAKDGAIILTEALIVDDIKEVLKHMDLQKGNIKSSFIEVRKDSAPVLMSADIKYSETTPNPHLKLSADDLQPEFDDILAVQNDGAQIYTRQENKPLIFIDGVEQKDFTSSDVDPSKIKSINVLKDHNAIKKYGD</sequence>